<evidence type="ECO:0000256" key="3">
    <source>
        <dbReference type="ARBA" id="ARBA00022475"/>
    </source>
</evidence>
<evidence type="ECO:0000256" key="4">
    <source>
        <dbReference type="ARBA" id="ARBA00022692"/>
    </source>
</evidence>
<protein>
    <submittedName>
        <fullName evidence="10">MMPL domain-containing protein</fullName>
    </submittedName>
</protein>
<gene>
    <name evidence="10" type="ORF">RMCT_2128</name>
</gene>
<dbReference type="SUPFAM" id="SSF82866">
    <property type="entry name" value="Multidrug efflux transporter AcrB transmembrane domain"/>
    <property type="match status" value="2"/>
</dbReference>
<comment type="similarity">
    <text evidence="2">Belongs to the resistance-nodulation-cell division (RND) (TC 2.A.6) family. MmpL subfamily.</text>
</comment>
<dbReference type="InterPro" id="IPR004869">
    <property type="entry name" value="MMPL_dom"/>
</dbReference>
<keyword evidence="4 8" id="KW-0812">Transmembrane</keyword>
<dbReference type="InterPro" id="IPR000731">
    <property type="entry name" value="SSD"/>
</dbReference>
<feature type="region of interest" description="Disordered" evidence="7">
    <location>
        <begin position="742"/>
        <end position="770"/>
    </location>
</feature>
<evidence type="ECO:0000256" key="2">
    <source>
        <dbReference type="ARBA" id="ARBA00010157"/>
    </source>
</evidence>
<evidence type="ECO:0000256" key="8">
    <source>
        <dbReference type="SAM" id="Phobius"/>
    </source>
</evidence>
<comment type="caution">
    <text evidence="10">The sequence shown here is derived from an EMBL/GenBank/DDBJ whole genome shotgun (WGS) entry which is preliminary data.</text>
</comment>
<feature type="transmembrane region" description="Helical" evidence="8">
    <location>
        <begin position="204"/>
        <end position="224"/>
    </location>
</feature>
<dbReference type="Proteomes" id="UP000069654">
    <property type="component" value="Unassembled WGS sequence"/>
</dbReference>
<feature type="transmembrane region" description="Helical" evidence="8">
    <location>
        <begin position="539"/>
        <end position="564"/>
    </location>
</feature>
<feature type="transmembrane region" description="Helical" evidence="8">
    <location>
        <begin position="614"/>
        <end position="635"/>
    </location>
</feature>
<evidence type="ECO:0000256" key="7">
    <source>
        <dbReference type="SAM" id="MobiDB-lite"/>
    </source>
</evidence>
<feature type="transmembrane region" description="Helical" evidence="8">
    <location>
        <begin position="576"/>
        <end position="594"/>
    </location>
</feature>
<evidence type="ECO:0000256" key="5">
    <source>
        <dbReference type="ARBA" id="ARBA00022989"/>
    </source>
</evidence>
<dbReference type="PANTHER" id="PTHR33406:SF11">
    <property type="entry name" value="MEMBRANE PROTEIN SCO6666-RELATED"/>
    <property type="match status" value="1"/>
</dbReference>
<comment type="subcellular location">
    <subcellularLocation>
        <location evidence="1">Cell membrane</location>
        <topology evidence="1">Multi-pass membrane protein</topology>
    </subcellularLocation>
</comment>
<evidence type="ECO:0000256" key="6">
    <source>
        <dbReference type="ARBA" id="ARBA00023136"/>
    </source>
</evidence>
<dbReference type="OrthoDB" id="7051771at2"/>
<dbReference type="EMBL" id="BCTB01000013">
    <property type="protein sequence ID" value="GAT15158.1"/>
    <property type="molecule type" value="Genomic_DNA"/>
</dbReference>
<sequence>MLETLARRIVAAPRRVLALVVLVIVGAAMFGLPVAGSLSAGGFRDPHSESAQASALLAERFDQTDMQLLVTVSSSAGVYGEAARRVGTEIVAALEASPQVAGVQSPWTVPPGAGDRLVSEDATAGLIVAPIRGNETESSDIARQLAAAVGSDRDRVNVRAGGPALVNAQIDTQTEHDLLVMEAIAIPLSFVVLVWVFGGLLAAALPLAVGVLAIVGSMAVLRTFTMFTEVSVFALNLSIAMGLALAIDYTLLLLNRYRDELAEGCSREQAVIRTMTSAGRTVIFSAVIVATSMVPLALFPMYFLRSFAYAGVGVVAFALCAALVITPAAITVLGARLDSWDIRRLIRRLMRRTPAAAEPAPRAVCGSKWYRWAKAVMRHWLVAGLAVTVVLLLLGAPFLGVRWGFPDERVLPRSASAHQVGHELRTNFATDSASDVTVVLPDAPGLTADELAGYAARLSEVTDVAWVSAPAGTFVRGRSVGPPSAPTGIADGSAFVTVGSVAPLFSDDSLEQLNDIRAVPAPGGTAVQLTGTAQINHDIVVAVTSRLTVVLTVIALTTLVWLFLLTGSIVLPIKALVLNALSLTAAFGALVWIFQDGHLGALGTTPSGTMAVTMPALLLCVAFGISMDYEVFLIARIREHWLASSRTAAANDEAVALGVARTARVITAAALIMSISFAALIGAQVSFMRMIGLGLMVAVLVDATLVRLILVPAFMHVMGRANWWAPAPLARWHDRFGIREAADAPDRPRSDPAPTPVAAVAAGAGAPAPG</sequence>
<dbReference type="PROSITE" id="PS50156">
    <property type="entry name" value="SSD"/>
    <property type="match status" value="1"/>
</dbReference>
<dbReference type="RefSeq" id="WP_003927408.1">
    <property type="nucleotide sequence ID" value="NZ_BCTB01000013.1"/>
</dbReference>
<feature type="transmembrane region" description="Helical" evidence="8">
    <location>
        <begin position="380"/>
        <end position="405"/>
    </location>
</feature>
<organism evidence="10 11">
    <name type="scientific">Mycolicibacterium thermoresistibile</name>
    <name type="common">Mycobacterium thermoresistibile</name>
    <dbReference type="NCBI Taxonomy" id="1797"/>
    <lineage>
        <taxon>Bacteria</taxon>
        <taxon>Bacillati</taxon>
        <taxon>Actinomycetota</taxon>
        <taxon>Actinomycetes</taxon>
        <taxon>Mycobacteriales</taxon>
        <taxon>Mycobacteriaceae</taxon>
        <taxon>Mycolicibacterium</taxon>
    </lineage>
</organism>
<feature type="domain" description="SSD" evidence="9">
    <location>
        <begin position="202"/>
        <end position="332"/>
    </location>
</feature>
<feature type="transmembrane region" description="Helical" evidence="8">
    <location>
        <begin position="691"/>
        <end position="710"/>
    </location>
</feature>
<feature type="compositionally biased region" description="Low complexity" evidence="7">
    <location>
        <begin position="756"/>
        <end position="770"/>
    </location>
</feature>
<dbReference type="OMA" id="AANWWAP"/>
<evidence type="ECO:0000313" key="11">
    <source>
        <dbReference type="Proteomes" id="UP000069654"/>
    </source>
</evidence>
<feature type="transmembrane region" description="Helical" evidence="8">
    <location>
        <begin position="230"/>
        <end position="254"/>
    </location>
</feature>
<dbReference type="AlphaFoldDB" id="A0A117IME5"/>
<accession>A0A117IME5</accession>
<dbReference type="Pfam" id="PF03176">
    <property type="entry name" value="MMPL"/>
    <property type="match status" value="2"/>
</dbReference>
<reference evidence="10 11" key="1">
    <citation type="journal article" date="2016" name="Genome Announc.">
        <title>Draft Genome Sequences of Five Rapidly Growing Mycobacterium Species, M. thermoresistibile, M. fortuitum subsp. acetamidolyticum, M. canariasense, M. brisbanense, and M. novocastrense.</title>
        <authorList>
            <person name="Katahira K."/>
            <person name="Ogura Y."/>
            <person name="Gotoh Y."/>
            <person name="Hayashi T."/>
        </authorList>
    </citation>
    <scope>NUCLEOTIDE SEQUENCE [LARGE SCALE GENOMIC DNA]</scope>
    <source>
        <strain evidence="10 11">JCM6362</strain>
    </source>
</reference>
<feature type="transmembrane region" description="Helical" evidence="8">
    <location>
        <begin position="309"/>
        <end position="335"/>
    </location>
</feature>
<feature type="transmembrane region" description="Helical" evidence="8">
    <location>
        <begin position="665"/>
        <end position="685"/>
    </location>
</feature>
<keyword evidence="3" id="KW-1003">Cell membrane</keyword>
<dbReference type="PANTHER" id="PTHR33406">
    <property type="entry name" value="MEMBRANE PROTEIN MJ1562-RELATED"/>
    <property type="match status" value="1"/>
</dbReference>
<evidence type="ECO:0000313" key="10">
    <source>
        <dbReference type="EMBL" id="GAT15158.1"/>
    </source>
</evidence>
<dbReference type="Gene3D" id="1.20.1640.10">
    <property type="entry name" value="Multidrug efflux transporter AcrB transmembrane domain"/>
    <property type="match status" value="2"/>
</dbReference>
<name>A0A117IME5_MYCTH</name>
<keyword evidence="6 8" id="KW-0472">Membrane</keyword>
<dbReference type="InterPro" id="IPR050545">
    <property type="entry name" value="Mycobact_MmpL"/>
</dbReference>
<evidence type="ECO:0000259" key="9">
    <source>
        <dbReference type="PROSITE" id="PS50156"/>
    </source>
</evidence>
<feature type="transmembrane region" description="Helical" evidence="8">
    <location>
        <begin position="282"/>
        <end position="303"/>
    </location>
</feature>
<keyword evidence="5 8" id="KW-1133">Transmembrane helix</keyword>
<reference evidence="11" key="2">
    <citation type="submission" date="2016-02" db="EMBL/GenBank/DDBJ databases">
        <title>Draft genome sequence of five rapidly growing Mycobacterium species.</title>
        <authorList>
            <person name="Katahira K."/>
            <person name="Gotou Y."/>
            <person name="Iida K."/>
            <person name="Ogura Y."/>
            <person name="Hayashi T."/>
        </authorList>
    </citation>
    <scope>NUCLEOTIDE SEQUENCE [LARGE SCALE GENOMIC DNA]</scope>
    <source>
        <strain evidence="11">JCM6362</strain>
    </source>
</reference>
<dbReference type="STRING" id="1797.RMCT_2128"/>
<evidence type="ECO:0000256" key="1">
    <source>
        <dbReference type="ARBA" id="ARBA00004651"/>
    </source>
</evidence>
<feature type="transmembrane region" description="Helical" evidence="8">
    <location>
        <begin position="178"/>
        <end position="197"/>
    </location>
</feature>
<dbReference type="GO" id="GO:0005886">
    <property type="term" value="C:plasma membrane"/>
    <property type="evidence" value="ECO:0007669"/>
    <property type="project" value="UniProtKB-SubCell"/>
</dbReference>
<proteinExistence type="inferred from homology"/>